<evidence type="ECO:0008006" key="3">
    <source>
        <dbReference type="Google" id="ProtNLM"/>
    </source>
</evidence>
<keyword evidence="2" id="KW-1185">Reference proteome</keyword>
<dbReference type="EMBL" id="FOSH01000008">
    <property type="protein sequence ID" value="SFK31346.1"/>
    <property type="molecule type" value="Genomic_DNA"/>
</dbReference>
<accession>A0A1I3YJJ3</accession>
<evidence type="ECO:0000313" key="1">
    <source>
        <dbReference type="EMBL" id="SFK31346.1"/>
    </source>
</evidence>
<dbReference type="InterPro" id="IPR007922">
    <property type="entry name" value="DciA-like"/>
</dbReference>
<reference evidence="2" key="1">
    <citation type="submission" date="2016-10" db="EMBL/GenBank/DDBJ databases">
        <authorList>
            <person name="Varghese N."/>
            <person name="Submissions S."/>
        </authorList>
    </citation>
    <scope>NUCLEOTIDE SEQUENCE [LARGE SCALE GENOMIC DNA]</scope>
    <source>
        <strain evidence="2">DSM 11578</strain>
    </source>
</reference>
<gene>
    <name evidence="1" type="ORF">SAMN04488079_10873</name>
</gene>
<dbReference type="RefSeq" id="WP_143092272.1">
    <property type="nucleotide sequence ID" value="NZ_FOSH01000008.1"/>
</dbReference>
<dbReference type="AlphaFoldDB" id="A0A1I3YJJ3"/>
<evidence type="ECO:0000313" key="2">
    <source>
        <dbReference type="Proteomes" id="UP000198924"/>
    </source>
</evidence>
<protein>
    <recommendedName>
        <fullName evidence="3">DUF721 domain-containing protein</fullName>
    </recommendedName>
</protein>
<organism evidence="1 2">
    <name type="scientific">Methylophaga sulfidovorans</name>
    <dbReference type="NCBI Taxonomy" id="45496"/>
    <lineage>
        <taxon>Bacteria</taxon>
        <taxon>Pseudomonadati</taxon>
        <taxon>Pseudomonadota</taxon>
        <taxon>Gammaproteobacteria</taxon>
        <taxon>Thiotrichales</taxon>
        <taxon>Piscirickettsiaceae</taxon>
        <taxon>Methylophaga</taxon>
    </lineage>
</organism>
<dbReference type="OrthoDB" id="5767011at2"/>
<dbReference type="Proteomes" id="UP000198924">
    <property type="component" value="Unassembled WGS sequence"/>
</dbReference>
<dbReference type="STRING" id="45496.SAMN04488079_10873"/>
<dbReference type="Pfam" id="PF05258">
    <property type="entry name" value="DciA"/>
    <property type="match status" value="1"/>
</dbReference>
<name>A0A1I3YJJ3_9GAMM</name>
<proteinExistence type="predicted"/>
<sequence>MSKKPERINEVYQHDNQMKWLSIRAQKLNKLNTILQKSLPLKFSNHCILANITEDSIIILTDKANYASLLRFQAAFICSTLSAHLPKPIKKLEVKVRPQSEPLKQKTLPNTLRVSAKTADLLESTAAEMQDGPLKAALNKLAKRQTKQNN</sequence>